<evidence type="ECO:0000313" key="1">
    <source>
        <dbReference type="EMBL" id="VAX35809.1"/>
    </source>
</evidence>
<dbReference type="AlphaFoldDB" id="A0A3B1D113"/>
<accession>A0A3B1D113</accession>
<protein>
    <recommendedName>
        <fullName evidence="2">P pilus assembly protein, chaperone PapD</fullName>
    </recommendedName>
</protein>
<dbReference type="EMBL" id="UOGJ01000073">
    <property type="protein sequence ID" value="VAX35809.1"/>
    <property type="molecule type" value="Genomic_DNA"/>
</dbReference>
<evidence type="ECO:0008006" key="2">
    <source>
        <dbReference type="Google" id="ProtNLM"/>
    </source>
</evidence>
<gene>
    <name evidence="1" type="ORF">MNBD_UNCLBAC01-330</name>
</gene>
<organism evidence="1">
    <name type="scientific">hydrothermal vent metagenome</name>
    <dbReference type="NCBI Taxonomy" id="652676"/>
    <lineage>
        <taxon>unclassified sequences</taxon>
        <taxon>metagenomes</taxon>
        <taxon>ecological metagenomes</taxon>
    </lineage>
</organism>
<reference evidence="1" key="1">
    <citation type="submission" date="2018-06" db="EMBL/GenBank/DDBJ databases">
        <authorList>
            <person name="Zhirakovskaya E."/>
        </authorList>
    </citation>
    <scope>NUCLEOTIDE SEQUENCE</scope>
</reference>
<proteinExistence type="predicted"/>
<name>A0A3B1D113_9ZZZZ</name>
<sequence length="269" mass="30165">MKKIIFIIFFLSGCLGLLLIKPSFAQMFLEQGKVSLVITPGENITGELVVHNTTDQEIQLNAYWEDFIYKAPFDGTKEFIPAGTSDYSLASWVHFSPQDFTISPYGKKKISYIFNVPQNISGGYYGVLFLEKEATPLKGKRGVNVVTRVGGLFFLESVNQKKEAVLENITISSQSLQADFINTGDVILIPQGIFYVLSEDGRVVDRGEIETIYIPPGQKASYQMVFNNDFSIGKYTLVATIDLQQDNVLVKEIDFEKKDVSINILTIRD</sequence>